<name>A0A8H7QYM5_9FUNG</name>
<organism evidence="1 2">
    <name type="scientific">Mucor saturninus</name>
    <dbReference type="NCBI Taxonomy" id="64648"/>
    <lineage>
        <taxon>Eukaryota</taxon>
        <taxon>Fungi</taxon>
        <taxon>Fungi incertae sedis</taxon>
        <taxon>Mucoromycota</taxon>
        <taxon>Mucoromycotina</taxon>
        <taxon>Mucoromycetes</taxon>
        <taxon>Mucorales</taxon>
        <taxon>Mucorineae</taxon>
        <taxon>Mucoraceae</taxon>
        <taxon>Mucor</taxon>
    </lineage>
</organism>
<dbReference type="Proteomes" id="UP000603453">
    <property type="component" value="Unassembled WGS sequence"/>
</dbReference>
<evidence type="ECO:0000313" key="2">
    <source>
        <dbReference type="Proteomes" id="UP000603453"/>
    </source>
</evidence>
<dbReference type="AlphaFoldDB" id="A0A8H7QYM5"/>
<evidence type="ECO:0000313" key="1">
    <source>
        <dbReference type="EMBL" id="KAG2201078.1"/>
    </source>
</evidence>
<dbReference type="EMBL" id="JAEPRD010000075">
    <property type="protein sequence ID" value="KAG2201078.1"/>
    <property type="molecule type" value="Genomic_DNA"/>
</dbReference>
<protein>
    <submittedName>
        <fullName evidence="1">Uncharacterized protein</fullName>
    </submittedName>
</protein>
<proteinExistence type="predicted"/>
<reference evidence="1" key="1">
    <citation type="submission" date="2020-12" db="EMBL/GenBank/DDBJ databases">
        <title>Metabolic potential, ecology and presence of endohyphal bacteria is reflected in genomic diversity of Mucoromycotina.</title>
        <authorList>
            <person name="Muszewska A."/>
            <person name="Okrasinska A."/>
            <person name="Steczkiewicz K."/>
            <person name="Drgas O."/>
            <person name="Orlowska M."/>
            <person name="Perlinska-Lenart U."/>
            <person name="Aleksandrzak-Piekarczyk T."/>
            <person name="Szatraj K."/>
            <person name="Zielenkiewicz U."/>
            <person name="Pilsyk S."/>
            <person name="Malc E."/>
            <person name="Mieczkowski P."/>
            <person name="Kruszewska J.S."/>
            <person name="Biernat P."/>
            <person name="Pawlowska J."/>
        </authorList>
    </citation>
    <scope>NUCLEOTIDE SEQUENCE</scope>
    <source>
        <strain evidence="1">WA0000017839</strain>
    </source>
</reference>
<gene>
    <name evidence="1" type="ORF">INT47_010830</name>
</gene>
<comment type="caution">
    <text evidence="1">The sequence shown here is derived from an EMBL/GenBank/DDBJ whole genome shotgun (WGS) entry which is preliminary data.</text>
</comment>
<keyword evidence="2" id="KW-1185">Reference proteome</keyword>
<accession>A0A8H7QYM5</accession>
<dbReference type="OrthoDB" id="2283954at2759"/>
<sequence>MIATNTFAFIKYIFIKELESDSKFELKSFVNKGFFVQVFLALVDKQICDGSYSGKSRLRDSIALYECTKIEAAYFDNIRKHFSNRLNMFLTIFVGKNKDTVKLRLREEIFIPCNKVKLTFSKQEVLDVGILDVKSKAVLKALLLMYGDD</sequence>